<keyword evidence="2 3" id="KW-0732">Signal</keyword>
<keyword evidence="7" id="KW-1185">Reference proteome</keyword>
<evidence type="ECO:0000313" key="6">
    <source>
        <dbReference type="EMBL" id="MBK4736381.1"/>
    </source>
</evidence>
<dbReference type="GO" id="GO:0042597">
    <property type="term" value="C:periplasmic space"/>
    <property type="evidence" value="ECO:0007669"/>
    <property type="project" value="InterPro"/>
</dbReference>
<dbReference type="PANTHER" id="PTHR37423">
    <property type="entry name" value="SOLUBLE LYTIC MUREIN TRANSGLYCOSYLASE-RELATED"/>
    <property type="match status" value="1"/>
</dbReference>
<dbReference type="Gene3D" id="1.25.20.10">
    <property type="entry name" value="Bacterial muramidases"/>
    <property type="match status" value="1"/>
</dbReference>
<dbReference type="InterPro" id="IPR023346">
    <property type="entry name" value="Lysozyme-like_dom_sf"/>
</dbReference>
<dbReference type="PANTHER" id="PTHR37423:SF5">
    <property type="entry name" value="SOLUBLE LYTIC MUREIN TRANSGLYCOSYLASE"/>
    <property type="match status" value="1"/>
</dbReference>
<sequence length="654" mass="72159">MFPRKWSAAFLAACAFASIPAAQAQPPRKAELYASDEDMFGALRDAARRDDATKALDLASRLSNFSIPSYIEYYRLKPQLKLTPLPTAAIRDFLKRYDGTAIADRLRNDWLLELGRVGDWETFDEQYPQFALDDDTQVKCYALMSKLDRGQNVSAEARALLVSPNQYGDACPALVLALVERGQFSADDAWYQVRLAAESNQLGAARKLSLATDAPEGLVAQALDKPAAIFARSASGPRAVHEAFLLAVGRVARNDIDAAGAALLGGSSYLSPQEVAIGWSAIALQSAKSLQPVALEYWKKAAGAPLSPEGYQWWVRSALRAGDWTMVRTGIEAMPAALKKDPAWTYWLGRALKAQGDKTGAEEKFQSIAKQTNFYGQLALEELGQKITIPPRAVAPTDEEVAVMAQNAGFRRAMQFFDMNMRFEGYREWNWELRRMNERQHLAAAEFARQNNLLDRMVNTSDRTKIEVDFTQRFPAPFNDIMHSNTQMLGLDRAWVYGLIRQESRFVMAARSHVGASGLMQIMPGTAREVARKIGLAGFSAGQINDVNTNILLGTNYLNFVLQSLDGSQPLATAAYNAGPKRPKAWRATLTRPVEGAIFAETIPFDETRGYVKNVMSNATYYAALFDNKPQSLKARLGTVAPKGYDGGNNGDAF</sequence>
<dbReference type="Proteomes" id="UP000622890">
    <property type="component" value="Unassembled WGS sequence"/>
</dbReference>
<feature type="domain" description="Lytic transglycosylase superhelical linker" evidence="5">
    <location>
        <begin position="405"/>
        <end position="465"/>
    </location>
</feature>
<dbReference type="SUPFAM" id="SSF48435">
    <property type="entry name" value="Bacterial muramidases"/>
    <property type="match status" value="1"/>
</dbReference>
<dbReference type="InterPro" id="IPR012289">
    <property type="entry name" value="Lytic_TGlycosylase_superhlx_L"/>
</dbReference>
<evidence type="ECO:0000256" key="2">
    <source>
        <dbReference type="ARBA" id="ARBA00022729"/>
    </source>
</evidence>
<comment type="similarity">
    <text evidence="1">Belongs to the transglycosylase Slt family.</text>
</comment>
<dbReference type="RefSeq" id="WP_200593781.1">
    <property type="nucleotide sequence ID" value="NZ_JAEPBG010000007.1"/>
</dbReference>
<dbReference type="Pfam" id="PF14718">
    <property type="entry name" value="SLT_L"/>
    <property type="match status" value="1"/>
</dbReference>
<dbReference type="CDD" id="cd13401">
    <property type="entry name" value="Slt70-like"/>
    <property type="match status" value="1"/>
</dbReference>
<evidence type="ECO:0000259" key="5">
    <source>
        <dbReference type="Pfam" id="PF14718"/>
    </source>
</evidence>
<reference evidence="6" key="1">
    <citation type="submission" date="2021-01" db="EMBL/GenBank/DDBJ databases">
        <title>Genome sequence of strain Noviherbaspirillum sp. DKR-6.</title>
        <authorList>
            <person name="Chaudhary D.K."/>
        </authorList>
    </citation>
    <scope>NUCLEOTIDE SEQUENCE</scope>
    <source>
        <strain evidence="6">DKR-6</strain>
    </source>
</reference>
<evidence type="ECO:0000256" key="1">
    <source>
        <dbReference type="ARBA" id="ARBA00007734"/>
    </source>
</evidence>
<protein>
    <submittedName>
        <fullName evidence="6">Lytic transglycosylase domain-containing protein</fullName>
    </submittedName>
</protein>
<dbReference type="GO" id="GO:0004553">
    <property type="term" value="F:hydrolase activity, hydrolyzing O-glycosyl compounds"/>
    <property type="evidence" value="ECO:0007669"/>
    <property type="project" value="InterPro"/>
</dbReference>
<proteinExistence type="inferred from homology"/>
<evidence type="ECO:0000313" key="7">
    <source>
        <dbReference type="Proteomes" id="UP000622890"/>
    </source>
</evidence>
<gene>
    <name evidence="6" type="ORF">JJB74_17300</name>
</gene>
<comment type="caution">
    <text evidence="6">The sequence shown here is derived from an EMBL/GenBank/DDBJ whole genome shotgun (WGS) entry which is preliminary data.</text>
</comment>
<dbReference type="SUPFAM" id="SSF53955">
    <property type="entry name" value="Lysozyme-like"/>
    <property type="match status" value="1"/>
</dbReference>
<dbReference type="InterPro" id="IPR008939">
    <property type="entry name" value="Lytic_TGlycosylase_superhlx_U"/>
</dbReference>
<evidence type="ECO:0000256" key="3">
    <source>
        <dbReference type="SAM" id="SignalP"/>
    </source>
</evidence>
<organism evidence="6 7">
    <name type="scientific">Noviherbaspirillum pedocola</name>
    <dbReference type="NCBI Taxonomy" id="2801341"/>
    <lineage>
        <taxon>Bacteria</taxon>
        <taxon>Pseudomonadati</taxon>
        <taxon>Pseudomonadota</taxon>
        <taxon>Betaproteobacteria</taxon>
        <taxon>Burkholderiales</taxon>
        <taxon>Oxalobacteraceae</taxon>
        <taxon>Noviherbaspirillum</taxon>
    </lineage>
</organism>
<dbReference type="InterPro" id="IPR037061">
    <property type="entry name" value="Lytic_TGlycoase_superhlx_L_sf"/>
</dbReference>
<feature type="domain" description="Transglycosylase SLT" evidence="4">
    <location>
        <begin position="484"/>
        <end position="588"/>
    </location>
</feature>
<dbReference type="EMBL" id="JAEPBG010000007">
    <property type="protein sequence ID" value="MBK4736381.1"/>
    <property type="molecule type" value="Genomic_DNA"/>
</dbReference>
<feature type="signal peptide" evidence="3">
    <location>
        <begin position="1"/>
        <end position="24"/>
    </location>
</feature>
<name>A0A934ST98_9BURK</name>
<dbReference type="Pfam" id="PF01464">
    <property type="entry name" value="SLT"/>
    <property type="match status" value="1"/>
</dbReference>
<dbReference type="Gene3D" id="1.10.530.10">
    <property type="match status" value="1"/>
</dbReference>
<dbReference type="InterPro" id="IPR008258">
    <property type="entry name" value="Transglycosylase_SLT_dom_1"/>
</dbReference>
<evidence type="ECO:0000259" key="4">
    <source>
        <dbReference type="Pfam" id="PF01464"/>
    </source>
</evidence>
<dbReference type="Gene3D" id="1.10.1240.20">
    <property type="entry name" value="Lytic transglycosylase, superhelical linker domain"/>
    <property type="match status" value="1"/>
</dbReference>
<accession>A0A934ST98</accession>
<dbReference type="AlphaFoldDB" id="A0A934ST98"/>
<feature type="chain" id="PRO_5037266591" evidence="3">
    <location>
        <begin position="25"/>
        <end position="654"/>
    </location>
</feature>